<evidence type="ECO:0000256" key="4">
    <source>
        <dbReference type="SAM" id="SignalP"/>
    </source>
</evidence>
<feature type="active site" description="Charge relay system" evidence="3">
    <location>
        <position position="380"/>
    </location>
</feature>
<dbReference type="AlphaFoldDB" id="A0A4U5NAN6"/>
<keyword evidence="2" id="KW-0443">Lipid metabolism</keyword>
<keyword evidence="2" id="KW-0442">Lipid degradation</keyword>
<accession>A0A4U5NAN6</accession>
<proteinExistence type="inferred from homology"/>
<dbReference type="Pfam" id="PF04083">
    <property type="entry name" value="Abhydro_lipase"/>
    <property type="match status" value="1"/>
</dbReference>
<dbReference type="PANTHER" id="PTHR11005">
    <property type="entry name" value="LYSOSOMAL ACID LIPASE-RELATED"/>
    <property type="match status" value="1"/>
</dbReference>
<feature type="signal peptide" evidence="4">
    <location>
        <begin position="1"/>
        <end position="22"/>
    </location>
</feature>
<evidence type="ECO:0000256" key="1">
    <source>
        <dbReference type="ARBA" id="ARBA00010701"/>
    </source>
</evidence>
<sequence length="405" mass="44770">MALQAFCVLVTMIMSIAHRAYGSGRGSMGLVSGFIDPPIVGICSTSVIIHGYKCQEIDVKTQDGFILNMQRIPEGRAGGGDTKRQPVLIQHGVLVDGMTWLLNPPEQNLPLILADKGFDVWIANARGTRYSCRHTSLQPYEPGFWNWSWDELVVYDLPAVFDYVYSQTGQKAHYVGHSLGTLIALASFSEGLLVDKLKSAVLLSPIAYLGHMNSALDIAAAKAFVEITTLFGMAEFNPKGEPVANFLRALCSYPGVDCYDLLTSISGKNCCLNASTVDLFLKNEPQSTSTKNMVHLAQTVRDGVLAKYNYGNPDFNMMHYGEAKPPIYNLSNIPHDLPIFISYGGQDALSDVRDVELLLDSLKFHDVDKLTIQYIKDYAHADFIMGVNAKDIVYNQVVSFFNHQH</sequence>
<dbReference type="PIRSF" id="PIRSF000862">
    <property type="entry name" value="Steryl_ester_lip"/>
    <property type="match status" value="1"/>
</dbReference>
<feature type="chain" id="PRO_5020434918" description="Lipase" evidence="4">
    <location>
        <begin position="23"/>
        <end position="405"/>
    </location>
</feature>
<dbReference type="GO" id="GO:0016042">
    <property type="term" value="P:lipid catabolic process"/>
    <property type="evidence" value="ECO:0007669"/>
    <property type="project" value="UniProtKB-KW"/>
</dbReference>
<dbReference type="FunFam" id="3.40.50.1820:FF:000126">
    <property type="entry name" value="Lipase"/>
    <property type="match status" value="1"/>
</dbReference>
<keyword evidence="2" id="KW-0378">Hydrolase</keyword>
<organism evidence="6">
    <name type="scientific">Populus alba</name>
    <name type="common">White poplar</name>
    <dbReference type="NCBI Taxonomy" id="43335"/>
    <lineage>
        <taxon>Eukaryota</taxon>
        <taxon>Viridiplantae</taxon>
        <taxon>Streptophyta</taxon>
        <taxon>Embryophyta</taxon>
        <taxon>Tracheophyta</taxon>
        <taxon>Spermatophyta</taxon>
        <taxon>Magnoliopsida</taxon>
        <taxon>eudicotyledons</taxon>
        <taxon>Gunneridae</taxon>
        <taxon>Pentapetalae</taxon>
        <taxon>rosids</taxon>
        <taxon>fabids</taxon>
        <taxon>Malpighiales</taxon>
        <taxon>Salicaceae</taxon>
        <taxon>Saliceae</taxon>
        <taxon>Populus</taxon>
    </lineage>
</organism>
<reference evidence="6" key="1">
    <citation type="submission" date="2018-10" db="EMBL/GenBank/DDBJ databases">
        <title>Population genomic analysis revealed the cold adaptation of white poplar.</title>
        <authorList>
            <person name="Liu Y.-J."/>
        </authorList>
    </citation>
    <scope>NUCLEOTIDE SEQUENCE [LARGE SCALE GENOMIC DNA]</scope>
    <source>
        <strain evidence="6">PAL-ZL1</strain>
    </source>
</reference>
<dbReference type="GO" id="GO:0016788">
    <property type="term" value="F:hydrolase activity, acting on ester bonds"/>
    <property type="evidence" value="ECO:0007669"/>
    <property type="project" value="InterPro"/>
</dbReference>
<name>A0A4U5NAN6_POPAL</name>
<evidence type="ECO:0000256" key="2">
    <source>
        <dbReference type="PIRNR" id="PIRNR000862"/>
    </source>
</evidence>
<evidence type="ECO:0000259" key="5">
    <source>
        <dbReference type="Pfam" id="PF04083"/>
    </source>
</evidence>
<keyword evidence="4" id="KW-0732">Signal</keyword>
<feature type="domain" description="Partial AB-hydrolase lipase" evidence="5">
    <location>
        <begin position="47"/>
        <end position="103"/>
    </location>
</feature>
<evidence type="ECO:0000256" key="3">
    <source>
        <dbReference type="PIRSR" id="PIRSR000862-1"/>
    </source>
</evidence>
<evidence type="ECO:0000313" key="6">
    <source>
        <dbReference type="EMBL" id="TKR79560.1"/>
    </source>
</evidence>
<dbReference type="EMBL" id="RCHU01001047">
    <property type="protein sequence ID" value="TKR79560.1"/>
    <property type="molecule type" value="Genomic_DNA"/>
</dbReference>
<feature type="active site" description="Nucleophile" evidence="3">
    <location>
        <position position="178"/>
    </location>
</feature>
<dbReference type="STRING" id="43335.A0A4U5NAN6"/>
<feature type="active site" description="Charge relay system" evidence="3">
    <location>
        <position position="347"/>
    </location>
</feature>
<comment type="similarity">
    <text evidence="1 2">Belongs to the AB hydrolase superfamily. Lipase family.</text>
</comment>
<dbReference type="InterPro" id="IPR025483">
    <property type="entry name" value="Lipase_euk"/>
</dbReference>
<dbReference type="InterPro" id="IPR006693">
    <property type="entry name" value="AB_hydrolase_lipase"/>
</dbReference>
<dbReference type="Gene3D" id="3.40.50.1820">
    <property type="entry name" value="alpha/beta hydrolase"/>
    <property type="match status" value="1"/>
</dbReference>
<protein>
    <recommendedName>
        <fullName evidence="2">Lipase</fullName>
    </recommendedName>
</protein>
<dbReference type="SUPFAM" id="SSF53474">
    <property type="entry name" value="alpha/beta-Hydrolases"/>
    <property type="match status" value="1"/>
</dbReference>
<gene>
    <name evidence="6" type="ORF">D5086_0000271380</name>
</gene>
<dbReference type="InterPro" id="IPR029058">
    <property type="entry name" value="AB_hydrolase_fold"/>
</dbReference>
<comment type="caution">
    <text evidence="6">The sequence shown here is derived from an EMBL/GenBank/DDBJ whole genome shotgun (WGS) entry which is preliminary data.</text>
</comment>